<dbReference type="GO" id="GO:0003677">
    <property type="term" value="F:DNA binding"/>
    <property type="evidence" value="ECO:0007669"/>
    <property type="project" value="UniProtKB-KW"/>
</dbReference>
<keyword evidence="1" id="KW-0238">DNA-binding</keyword>
<protein>
    <submittedName>
        <fullName evidence="1">Winged helix DNA-binding domain-containing protein</fullName>
    </submittedName>
</protein>
<sequence>MTGTARVSWAQALSWRLSRHLLDPVGAEPPAGVVRRLGAVLSMDEGLAELAVRTRSMTDPPGGLAAALATGEVIKAFAFRGAVHYLSPEEGGIYLAVRAAGRQWELRSWVEHYRLTAAQWPHFRAAVREAVADGPLTVTELGEVVARHSDYRHLRPVFEEGAGTLIKPLTWQGDVSIGPPRGGRLTLQRLDTNPRWGGITDLDVAGPGAITAYLRTYGPATLDHVHYWLGDGLSAGRRRLVAWWGSLADRLVEVDVEGTRAYVVREHLDALVAARPSEAVRFLPGHDQWVIGPGTQETSITPASRRQLMTRKANPVLLGGVVRGTWVRKQDQLTVHWLDDGPPPRDELRQEAGRLAKLLGADLQVDVVVGDR</sequence>
<dbReference type="EMBL" id="CP044427">
    <property type="protein sequence ID" value="QFG67880.1"/>
    <property type="molecule type" value="Genomic_DNA"/>
</dbReference>
<dbReference type="KEGG" id="serw:FY030_03305"/>
<dbReference type="PANTHER" id="PTHR38479">
    <property type="entry name" value="LMO0824 PROTEIN"/>
    <property type="match status" value="1"/>
</dbReference>
<dbReference type="Proteomes" id="UP000326546">
    <property type="component" value="Chromosome"/>
</dbReference>
<dbReference type="InterPro" id="IPR009351">
    <property type="entry name" value="AlkZ-like"/>
</dbReference>
<dbReference type="AlphaFoldDB" id="A0A5J6V1Z1"/>
<gene>
    <name evidence="1" type="ORF">FY030_03305</name>
</gene>
<evidence type="ECO:0000313" key="1">
    <source>
        <dbReference type="EMBL" id="QFG67880.1"/>
    </source>
</evidence>
<reference evidence="1 2" key="1">
    <citation type="submission" date="2019-09" db="EMBL/GenBank/DDBJ databases">
        <title>Serinicoccus pratensis sp. nov., isolated from meadow soil.</title>
        <authorList>
            <person name="Zhang W."/>
        </authorList>
    </citation>
    <scope>NUCLEOTIDE SEQUENCE [LARGE SCALE GENOMIC DNA]</scope>
    <source>
        <strain evidence="1 2">W204</strain>
    </source>
</reference>
<dbReference type="Pfam" id="PF06224">
    <property type="entry name" value="AlkZ-like"/>
    <property type="match status" value="1"/>
</dbReference>
<evidence type="ECO:0000313" key="2">
    <source>
        <dbReference type="Proteomes" id="UP000326546"/>
    </source>
</evidence>
<dbReference type="PANTHER" id="PTHR38479:SF2">
    <property type="entry name" value="WINGED HELIX DNA-BINDING DOMAIN-CONTAINING PROTEIN"/>
    <property type="match status" value="1"/>
</dbReference>
<name>A0A5J6V1Z1_9MICO</name>
<keyword evidence="2" id="KW-1185">Reference proteome</keyword>
<accession>A0A5J6V1Z1</accession>
<dbReference type="OrthoDB" id="9148135at2"/>
<dbReference type="RefSeq" id="WP_158060272.1">
    <property type="nucleotide sequence ID" value="NZ_CP044427.1"/>
</dbReference>
<organism evidence="1 2">
    <name type="scientific">Ornithinimicrobium pratense</name>
    <dbReference type="NCBI Taxonomy" id="2593973"/>
    <lineage>
        <taxon>Bacteria</taxon>
        <taxon>Bacillati</taxon>
        <taxon>Actinomycetota</taxon>
        <taxon>Actinomycetes</taxon>
        <taxon>Micrococcales</taxon>
        <taxon>Ornithinimicrobiaceae</taxon>
        <taxon>Ornithinimicrobium</taxon>
    </lineage>
</organism>
<proteinExistence type="predicted"/>